<name>A0A6M1SM10_9HYPH</name>
<dbReference type="Proteomes" id="UP000474802">
    <property type="component" value="Unassembled WGS sequence"/>
</dbReference>
<gene>
    <name evidence="1" type="ORF">G5575_01705</name>
</gene>
<proteinExistence type="predicted"/>
<dbReference type="Pfam" id="PF04365">
    <property type="entry name" value="BrnT_toxin"/>
    <property type="match status" value="1"/>
</dbReference>
<comment type="caution">
    <text evidence="1">The sequence shown here is derived from an EMBL/GenBank/DDBJ whole genome shotgun (WGS) entry which is preliminary data.</text>
</comment>
<dbReference type="AlphaFoldDB" id="A0A6M1SM10"/>
<dbReference type="EMBL" id="JAALFG010000001">
    <property type="protein sequence ID" value="NGP16572.1"/>
    <property type="molecule type" value="Genomic_DNA"/>
</dbReference>
<accession>A0A6M1SM10</accession>
<dbReference type="Gene3D" id="3.10.450.530">
    <property type="entry name" value="Ribonuclease toxin, BrnT, of type II toxin-antitoxin system"/>
    <property type="match status" value="1"/>
</dbReference>
<dbReference type="InterPro" id="IPR038573">
    <property type="entry name" value="BrnT_sf"/>
</dbReference>
<dbReference type="RefSeq" id="WP_164532825.1">
    <property type="nucleotide sequence ID" value="NZ_JAALFG010000001.1"/>
</dbReference>
<organism evidence="1 2">
    <name type="scientific">Devosia aurantiaca</name>
    <dbReference type="NCBI Taxonomy" id="2714858"/>
    <lineage>
        <taxon>Bacteria</taxon>
        <taxon>Pseudomonadati</taxon>
        <taxon>Pseudomonadota</taxon>
        <taxon>Alphaproteobacteria</taxon>
        <taxon>Hyphomicrobiales</taxon>
        <taxon>Devosiaceae</taxon>
        <taxon>Devosia</taxon>
    </lineage>
</organism>
<dbReference type="InterPro" id="IPR007460">
    <property type="entry name" value="BrnT_toxin"/>
</dbReference>
<reference evidence="1 2" key="2">
    <citation type="submission" date="2020-03" db="EMBL/GenBank/DDBJ databases">
        <title>Devosia chinhatensis sp. nov., isolated from a hexachlorocyclohexane (HCH) dump site in India.</title>
        <authorList>
            <person name="Kumar M."/>
            <person name="Lal R."/>
        </authorList>
    </citation>
    <scope>NUCLEOTIDE SEQUENCE [LARGE SCALE GENOMIC DNA]</scope>
    <source>
        <strain evidence="1 2">H239</strain>
    </source>
</reference>
<reference evidence="1 2" key="1">
    <citation type="submission" date="2020-02" db="EMBL/GenBank/DDBJ databases">
        <authorList>
            <person name="Khan S.A."/>
            <person name="Jeon C.O."/>
            <person name="Chun B.H."/>
        </authorList>
    </citation>
    <scope>NUCLEOTIDE SEQUENCE [LARGE SCALE GENOMIC DNA]</scope>
    <source>
        <strain evidence="1 2">H239</strain>
    </source>
</reference>
<evidence type="ECO:0000313" key="1">
    <source>
        <dbReference type="EMBL" id="NGP16572.1"/>
    </source>
</evidence>
<sequence>MDFEWDEAKNRSNLEKHGVGFELVHDFDWDSAGFRDDDRHDYGERRFLAYGNGPAGRYVIAFTVRNGKYRIISVRPFGRKDHRFYDPAKNG</sequence>
<protein>
    <submittedName>
        <fullName evidence="1">BrnT family toxin</fullName>
    </submittedName>
</protein>
<keyword evidence="2" id="KW-1185">Reference proteome</keyword>
<evidence type="ECO:0000313" key="2">
    <source>
        <dbReference type="Proteomes" id="UP000474802"/>
    </source>
</evidence>